<feature type="region of interest" description="Disordered" evidence="2">
    <location>
        <begin position="1"/>
        <end position="22"/>
    </location>
</feature>
<organism evidence="4">
    <name type="scientific">Actinoplanes campanulatus</name>
    <dbReference type="NCBI Taxonomy" id="113559"/>
    <lineage>
        <taxon>Bacteria</taxon>
        <taxon>Bacillati</taxon>
        <taxon>Actinomycetota</taxon>
        <taxon>Actinomycetes</taxon>
        <taxon>Micromonosporales</taxon>
        <taxon>Micromonosporaceae</taxon>
        <taxon>Actinoplanes</taxon>
    </lineage>
</organism>
<evidence type="ECO:0000259" key="3">
    <source>
        <dbReference type="PROSITE" id="PS50846"/>
    </source>
</evidence>
<gene>
    <name evidence="4" type="ORF">Aca07nite_71410</name>
</gene>
<protein>
    <recommendedName>
        <fullName evidence="3">HMA domain-containing protein</fullName>
    </recommendedName>
</protein>
<feature type="domain" description="HMA" evidence="3">
    <location>
        <begin position="27"/>
        <end position="92"/>
    </location>
</feature>
<evidence type="ECO:0000313" key="4">
    <source>
        <dbReference type="EMBL" id="GID49866.1"/>
    </source>
</evidence>
<evidence type="ECO:0000256" key="1">
    <source>
        <dbReference type="ARBA" id="ARBA00022723"/>
    </source>
</evidence>
<accession>A0ABQ3WU91</accession>
<dbReference type="Gene3D" id="3.30.70.100">
    <property type="match status" value="1"/>
</dbReference>
<evidence type="ECO:0000256" key="2">
    <source>
        <dbReference type="SAM" id="MobiDB-lite"/>
    </source>
</evidence>
<comment type="caution">
    <text evidence="4">The sequence shown here is derived from an EMBL/GenBank/DDBJ whole genome shotgun (WGS) entry which is preliminary data.</text>
</comment>
<sequence>MCGTDTACGCSTTTATNSTPTTEAGGVQQVYQVTGMTCDGCASRVSKQLAEIDGVSDVSVDVAAGAVTVISVAPLDTNTVKASVAQAGYQLRG</sequence>
<dbReference type="SUPFAM" id="SSF55008">
    <property type="entry name" value="HMA, heavy metal-associated domain"/>
    <property type="match status" value="1"/>
</dbReference>
<dbReference type="InterPro" id="IPR036163">
    <property type="entry name" value="HMA_dom_sf"/>
</dbReference>
<proteinExistence type="predicted"/>
<dbReference type="InterPro" id="IPR017969">
    <property type="entry name" value="Heavy-metal-associated_CS"/>
</dbReference>
<keyword evidence="1" id="KW-0479">Metal-binding</keyword>
<dbReference type="InterPro" id="IPR006121">
    <property type="entry name" value="HMA_dom"/>
</dbReference>
<reference evidence="4" key="1">
    <citation type="submission" date="2021-01" db="EMBL/GenBank/DDBJ databases">
        <title>Whole genome shotgun sequence of Actinoplanes capillaceus NBRC 16408.</title>
        <authorList>
            <person name="Komaki H."/>
            <person name="Tamura T."/>
        </authorList>
    </citation>
    <scope>NUCLEOTIDE SEQUENCE [LARGE SCALE GENOMIC DNA]</scope>
    <source>
        <strain evidence="4">NBRC 16408</strain>
    </source>
</reference>
<dbReference type="RefSeq" id="WP_204299946.1">
    <property type="nucleotide sequence ID" value="NZ_BAAAGQ010000038.1"/>
</dbReference>
<dbReference type="EMBL" id="BOMF01000136">
    <property type="protein sequence ID" value="GID49866.1"/>
    <property type="molecule type" value="Genomic_DNA"/>
</dbReference>
<dbReference type="PROSITE" id="PS50846">
    <property type="entry name" value="HMA_2"/>
    <property type="match status" value="1"/>
</dbReference>
<dbReference type="Pfam" id="PF00403">
    <property type="entry name" value="HMA"/>
    <property type="match status" value="1"/>
</dbReference>
<name>A0ABQ3WU91_9ACTN</name>
<dbReference type="PROSITE" id="PS01047">
    <property type="entry name" value="HMA_1"/>
    <property type="match status" value="1"/>
</dbReference>
<dbReference type="CDD" id="cd00371">
    <property type="entry name" value="HMA"/>
    <property type="match status" value="1"/>
</dbReference>